<dbReference type="PANTHER" id="PTHR30570:SF1">
    <property type="entry name" value="PHOSPHATE-BINDING PROTEIN PSTS"/>
    <property type="match status" value="1"/>
</dbReference>
<dbReference type="InterPro" id="IPR050811">
    <property type="entry name" value="Phosphate_ABC_transporter"/>
</dbReference>
<dbReference type="PANTHER" id="PTHR30570">
    <property type="entry name" value="PERIPLASMIC PHOSPHATE BINDING COMPONENT OF PHOSPHATE ABC TRANSPORTER"/>
    <property type="match status" value="1"/>
</dbReference>
<protein>
    <submittedName>
        <fullName evidence="3">Substrate-binding domain-containing protein</fullName>
    </submittedName>
</protein>
<dbReference type="EMBL" id="CP159837">
    <property type="protein sequence ID" value="XCM36466.1"/>
    <property type="molecule type" value="Genomic_DNA"/>
</dbReference>
<organism evidence="3">
    <name type="scientific">Planktothricoides raciborskii GIHE-MW2</name>
    <dbReference type="NCBI Taxonomy" id="2792601"/>
    <lineage>
        <taxon>Bacteria</taxon>
        <taxon>Bacillati</taxon>
        <taxon>Cyanobacteriota</taxon>
        <taxon>Cyanophyceae</taxon>
        <taxon>Oscillatoriophycideae</taxon>
        <taxon>Oscillatoriales</taxon>
        <taxon>Oscillatoriaceae</taxon>
        <taxon>Planktothricoides</taxon>
    </lineage>
</organism>
<keyword evidence="1" id="KW-0732">Signal</keyword>
<evidence type="ECO:0000313" key="3">
    <source>
        <dbReference type="EMBL" id="XCM36466.1"/>
    </source>
</evidence>
<proteinExistence type="predicted"/>
<evidence type="ECO:0000256" key="1">
    <source>
        <dbReference type="ARBA" id="ARBA00022729"/>
    </source>
</evidence>
<sequence>MSNTPKETKVLLLTLVITLTLLGIGFFFFQRSGGIQSITGGNNSSENGDNSADNSPNQTVIEYPETFAQVKNVPKGLFSHGGSTTWAPIRAEIDPAIQIVWPQFQLRYTDPVREAPSTGTGISMLLNNELAFALSSRPISKNEYETAEKRGFKIKEIAVGIDGIAVAVHPSLEIPGLTIQQHDDIYAGKITNWSEVGGPDLKIQPYGKIGRDDPNYAILTETTTEAIRMVARDMGGIYWSSSTLLVPQCTVKTVPIGKNPGEFVAPYQEPFIPLSQCPNRRNEVNVNVFRSGAYPWSRRLFVVVKENGQLDQIAGETYAQFMLTDQGQEIIRNAGFVSLR</sequence>
<accession>A0AAU8JD51</accession>
<reference evidence="3" key="1">
    <citation type="submission" date="2024-07" db="EMBL/GenBank/DDBJ databases">
        <authorList>
            <person name="Kim Y.J."/>
            <person name="Jeong J.Y."/>
        </authorList>
    </citation>
    <scope>NUCLEOTIDE SEQUENCE</scope>
    <source>
        <strain evidence="3">GIHE-MW2</strain>
    </source>
</reference>
<evidence type="ECO:0000259" key="2">
    <source>
        <dbReference type="Pfam" id="PF12849"/>
    </source>
</evidence>
<dbReference type="AlphaFoldDB" id="A0AAU8JD51"/>
<dbReference type="Gene3D" id="3.40.190.10">
    <property type="entry name" value="Periplasmic binding protein-like II"/>
    <property type="match status" value="2"/>
</dbReference>
<dbReference type="Pfam" id="PF12849">
    <property type="entry name" value="PBP_like_2"/>
    <property type="match status" value="1"/>
</dbReference>
<dbReference type="SUPFAM" id="SSF53850">
    <property type="entry name" value="Periplasmic binding protein-like II"/>
    <property type="match status" value="1"/>
</dbReference>
<dbReference type="InterPro" id="IPR024370">
    <property type="entry name" value="PBP_domain"/>
</dbReference>
<name>A0AAU8JD51_9CYAN</name>
<gene>
    <name evidence="3" type="ORF">ABWT76_005227</name>
</gene>
<dbReference type="RefSeq" id="WP_054467287.1">
    <property type="nucleotide sequence ID" value="NZ_CP159837.1"/>
</dbReference>
<feature type="domain" description="PBP" evidence="2">
    <location>
        <begin position="107"/>
        <end position="325"/>
    </location>
</feature>